<dbReference type="EMBL" id="FNAN01000001">
    <property type="protein sequence ID" value="SDD55260.1"/>
    <property type="molecule type" value="Genomic_DNA"/>
</dbReference>
<dbReference type="GO" id="GO:0008131">
    <property type="term" value="F:primary methylamine oxidase activity"/>
    <property type="evidence" value="ECO:0007669"/>
    <property type="project" value="InterPro"/>
</dbReference>
<dbReference type="InterPro" id="IPR036460">
    <property type="entry name" value="Cu_amine_oxidase_C_sf"/>
</dbReference>
<organism evidence="1 2">
    <name type="scientific">Dyadobacter soli</name>
    <dbReference type="NCBI Taxonomy" id="659014"/>
    <lineage>
        <taxon>Bacteria</taxon>
        <taxon>Pseudomonadati</taxon>
        <taxon>Bacteroidota</taxon>
        <taxon>Cytophagia</taxon>
        <taxon>Cytophagales</taxon>
        <taxon>Spirosomataceae</taxon>
        <taxon>Dyadobacter</taxon>
    </lineage>
</organism>
<dbReference type="GO" id="GO:0048038">
    <property type="term" value="F:quinone binding"/>
    <property type="evidence" value="ECO:0007669"/>
    <property type="project" value="InterPro"/>
</dbReference>
<accession>A0A1G6VNN6</accession>
<dbReference type="GO" id="GO:0005507">
    <property type="term" value="F:copper ion binding"/>
    <property type="evidence" value="ECO:0007669"/>
    <property type="project" value="InterPro"/>
</dbReference>
<reference evidence="2" key="1">
    <citation type="submission" date="2016-10" db="EMBL/GenBank/DDBJ databases">
        <authorList>
            <person name="Varghese N."/>
            <person name="Submissions S."/>
        </authorList>
    </citation>
    <scope>NUCLEOTIDE SEQUENCE [LARGE SCALE GENOMIC DNA]</scope>
    <source>
        <strain evidence="2">DSM 25329</strain>
    </source>
</reference>
<keyword evidence="2" id="KW-1185">Reference proteome</keyword>
<protein>
    <submittedName>
        <fullName evidence="1">Uncharacterized protein</fullName>
    </submittedName>
</protein>
<dbReference type="AlphaFoldDB" id="A0A1G6VNN6"/>
<sequence>MRRFQACFNRLTIGITLLIVIALLSCSDGKKRLAATATDEYEKTSELIENADSSAMGIIELVKYKNLIDSALKARTPIVPLQRALSGEEQSAQDISMGDATFLQFVRDSTGRAYRNEIFGIYPARESDLTTAHKSILQQGPCYRVEMYNFAKNITSIALVSVRQARVFQAAHYVAMQPELPAHLRNLAVKLAVANGNVQKALGVRPDEKDALMADTKTALNQSRCERSKHLCVAPTFARDKKALWTIVDLTDLRVAGLRWTNLGDTPVVTTTFASERRVQNEAITNCFCKTEVGLERNNWSLNYMITSNDGLRISDVVFKGKKVLDNAKLVDWHVSYSNTDGFGYSDAVGCPYFSSATVVAVEAPKIADLIRQGKRVGFVIEQYYRSEGWPSPCNYEYFQRYEFYDDGRFRVAAANIGRGCGNDGTYRPVFRIALAGKTNPVAEWDGEAYRTVAQEGWRLQGPATRYADGAMFRIGGDNSSFRLVPGNGQFADGGRGDHAYIYFTVNKPGVDEGASDLPTIGPCCNIDYRQGPEKFIEPGPEALANQRVVIWYVPQMKNDDTKGKEYCWAEARLVNGVYQTEAYPCIAGPMFIPE</sequence>
<evidence type="ECO:0000313" key="2">
    <source>
        <dbReference type="Proteomes" id="UP000198748"/>
    </source>
</evidence>
<gene>
    <name evidence="1" type="ORF">SAMN04487996_101301</name>
</gene>
<dbReference type="RefSeq" id="WP_090145990.1">
    <property type="nucleotide sequence ID" value="NZ_FNAN01000001.1"/>
</dbReference>
<evidence type="ECO:0000313" key="1">
    <source>
        <dbReference type="EMBL" id="SDD55260.1"/>
    </source>
</evidence>
<dbReference type="OrthoDB" id="1488570at2"/>
<name>A0A1G6VNN6_9BACT</name>
<dbReference type="SUPFAM" id="SSF49998">
    <property type="entry name" value="Amine oxidase catalytic domain"/>
    <property type="match status" value="1"/>
</dbReference>
<dbReference type="STRING" id="659014.SAMN04487996_101301"/>
<dbReference type="GO" id="GO:0009308">
    <property type="term" value="P:amine metabolic process"/>
    <property type="evidence" value="ECO:0007669"/>
    <property type="project" value="InterPro"/>
</dbReference>
<dbReference type="Proteomes" id="UP000198748">
    <property type="component" value="Unassembled WGS sequence"/>
</dbReference>
<dbReference type="PROSITE" id="PS51257">
    <property type="entry name" value="PROKAR_LIPOPROTEIN"/>
    <property type="match status" value="1"/>
</dbReference>
<proteinExistence type="predicted"/>